<comment type="caution">
    <text evidence="2">The sequence shown here is derived from an EMBL/GenBank/DDBJ whole genome shotgun (WGS) entry which is preliminary data.</text>
</comment>
<evidence type="ECO:0000313" key="2">
    <source>
        <dbReference type="EMBL" id="MFC6825275.1"/>
    </source>
</evidence>
<gene>
    <name evidence="2" type="ORF">ACFQEV_09780</name>
</gene>
<sequence>MLYQNNTEGERFLARLDGSASCRSAYLALFSTPIYDPSVHVRPLFAFIEEFVSALRNYGVTVVVDVRRFPGSRRNPQFGAHALAATLDEHGIGYRHFEALGGRRSSPRTDSPNGEWENESSKRTLTTRSPTSSRRHSTSWSRWRTTKCR</sequence>
<dbReference type="Proteomes" id="UP001596408">
    <property type="component" value="Unassembled WGS sequence"/>
</dbReference>
<feature type="compositionally biased region" description="Low complexity" evidence="1">
    <location>
        <begin position="123"/>
        <end position="143"/>
    </location>
</feature>
<evidence type="ECO:0000313" key="3">
    <source>
        <dbReference type="Proteomes" id="UP001596408"/>
    </source>
</evidence>
<protein>
    <submittedName>
        <fullName evidence="2">DUF488 family protein</fullName>
    </submittedName>
</protein>
<evidence type="ECO:0000256" key="1">
    <source>
        <dbReference type="SAM" id="MobiDB-lite"/>
    </source>
</evidence>
<name>A0ABD5TXK0_9EURY</name>
<feature type="region of interest" description="Disordered" evidence="1">
    <location>
        <begin position="98"/>
        <end position="149"/>
    </location>
</feature>
<organism evidence="2 3">
    <name type="scientific">Halopelagius fulvigenes</name>
    <dbReference type="NCBI Taxonomy" id="1198324"/>
    <lineage>
        <taxon>Archaea</taxon>
        <taxon>Methanobacteriati</taxon>
        <taxon>Methanobacteriota</taxon>
        <taxon>Stenosarchaea group</taxon>
        <taxon>Halobacteria</taxon>
        <taxon>Halobacteriales</taxon>
        <taxon>Haloferacaceae</taxon>
    </lineage>
</organism>
<accession>A0ABD5TXK0</accession>
<dbReference type="RefSeq" id="WP_379695347.1">
    <property type="nucleotide sequence ID" value="NZ_JBHSXH010000014.1"/>
</dbReference>
<reference evidence="2 3" key="1">
    <citation type="journal article" date="2019" name="Int. J. Syst. Evol. Microbiol.">
        <title>The Global Catalogue of Microorganisms (GCM) 10K type strain sequencing project: providing services to taxonomists for standard genome sequencing and annotation.</title>
        <authorList>
            <consortium name="The Broad Institute Genomics Platform"/>
            <consortium name="The Broad Institute Genome Sequencing Center for Infectious Disease"/>
            <person name="Wu L."/>
            <person name="Ma J."/>
        </authorList>
    </citation>
    <scope>NUCLEOTIDE SEQUENCE [LARGE SCALE GENOMIC DNA]</scope>
    <source>
        <strain evidence="2 3">YIM 94188</strain>
    </source>
</reference>
<dbReference type="EMBL" id="JBHSXH010000014">
    <property type="protein sequence ID" value="MFC6825275.1"/>
    <property type="molecule type" value="Genomic_DNA"/>
</dbReference>
<dbReference type="Pfam" id="PF04343">
    <property type="entry name" value="DUF488"/>
    <property type="match status" value="1"/>
</dbReference>
<dbReference type="AlphaFoldDB" id="A0ABD5TXK0"/>
<dbReference type="InterPro" id="IPR007438">
    <property type="entry name" value="DUF488"/>
</dbReference>
<keyword evidence="3" id="KW-1185">Reference proteome</keyword>
<dbReference type="PANTHER" id="PTHR39337:SF1">
    <property type="entry name" value="BLR5642 PROTEIN"/>
    <property type="match status" value="1"/>
</dbReference>
<dbReference type="PANTHER" id="PTHR39337">
    <property type="entry name" value="BLR5642 PROTEIN"/>
    <property type="match status" value="1"/>
</dbReference>
<proteinExistence type="predicted"/>